<dbReference type="Gene3D" id="2.130.10.130">
    <property type="entry name" value="Integrin alpha, N-terminal"/>
    <property type="match status" value="2"/>
</dbReference>
<evidence type="ECO:0000313" key="3">
    <source>
        <dbReference type="Proteomes" id="UP000230790"/>
    </source>
</evidence>
<comment type="caution">
    <text evidence="2">The sequence shown here is derived from an EMBL/GenBank/DDBJ whole genome shotgun (WGS) entry which is preliminary data.</text>
</comment>
<reference evidence="2 3" key="1">
    <citation type="submission" date="2017-11" db="EMBL/GenBank/DDBJ databases">
        <title>Evolution of Phototrophy in the Chloroflexi Phylum Driven by Horizontal Gene Transfer.</title>
        <authorList>
            <person name="Ward L.M."/>
            <person name="Hemp J."/>
            <person name="Shih P.M."/>
            <person name="Mcglynn S.E."/>
            <person name="Fischer W."/>
        </authorList>
    </citation>
    <scope>NUCLEOTIDE SEQUENCE [LARGE SCALE GENOMIC DNA]</scope>
    <source>
        <strain evidence="2">JP3_7</strain>
    </source>
</reference>
<evidence type="ECO:0000313" key="2">
    <source>
        <dbReference type="EMBL" id="PJF47574.1"/>
    </source>
</evidence>
<proteinExistence type="predicted"/>
<dbReference type="PANTHER" id="PTHR44103:SF1">
    <property type="entry name" value="PROPROTEIN CONVERTASE P"/>
    <property type="match status" value="1"/>
</dbReference>
<name>A0A2M8QCP8_9CHLR</name>
<evidence type="ECO:0000256" key="1">
    <source>
        <dbReference type="ARBA" id="ARBA00022729"/>
    </source>
</evidence>
<dbReference type="InterPro" id="IPR028994">
    <property type="entry name" value="Integrin_alpha_N"/>
</dbReference>
<dbReference type="SUPFAM" id="SSF69318">
    <property type="entry name" value="Integrin alpha N-terminal domain"/>
    <property type="match status" value="2"/>
</dbReference>
<dbReference type="Proteomes" id="UP000230790">
    <property type="component" value="Unassembled WGS sequence"/>
</dbReference>
<organism evidence="2 3">
    <name type="scientific">Candidatus Thermofonsia Clade 3 bacterium</name>
    <dbReference type="NCBI Taxonomy" id="2364212"/>
    <lineage>
        <taxon>Bacteria</taxon>
        <taxon>Bacillati</taxon>
        <taxon>Chloroflexota</taxon>
        <taxon>Candidatus Thermofontia</taxon>
        <taxon>Candidatus Thermofonsia Clade 3</taxon>
    </lineage>
</organism>
<dbReference type="PANTHER" id="PTHR44103">
    <property type="entry name" value="PROPROTEIN CONVERTASE P"/>
    <property type="match status" value="1"/>
</dbReference>
<dbReference type="AlphaFoldDB" id="A0A2M8QCP8"/>
<gene>
    <name evidence="2" type="ORF">CUN48_08000</name>
</gene>
<dbReference type="Gene3D" id="2.60.40.10">
    <property type="entry name" value="Immunoglobulins"/>
    <property type="match status" value="1"/>
</dbReference>
<dbReference type="EMBL" id="PGTN01000043">
    <property type="protein sequence ID" value="PJF47574.1"/>
    <property type="molecule type" value="Genomic_DNA"/>
</dbReference>
<dbReference type="Pfam" id="PF13517">
    <property type="entry name" value="FG-GAP_3"/>
    <property type="match status" value="1"/>
</dbReference>
<dbReference type="InterPro" id="IPR013517">
    <property type="entry name" value="FG-GAP"/>
</dbReference>
<accession>A0A2M8QCP8</accession>
<sequence length="966" mass="99599">MKSKVSTLSLTARYNLVAVALLMLGIGTPAPTSRAASTTAPIVINLGGSRIVRANPAAADFNGDGFKELVVPTDDGRLFVIGWNGSAWAVLWSRNVVLDINAANPPNPTSDTRITSAVAVADLDLDGKLEIVVPAGGLPEYHKNGGLLVYGYNSPWSFSIQGDWPQPKIDQVGGGTGFGNPDGYWDGIFSSAALGDIDGDGDLEIVWEGEDRRIHAYHHTGSVVAGWPLYRWPPYLDPLARGGLSSPAIGDLDGDGIHDVVVGGTSPKCIPSPIDGCSSADYTLAPVWAIRGDSSLIPGWPKYVGQWVDSSPALGDLDGDGYLDVVIGTGRPGIAGAGGYNVFAWKRDGTPLPGWPRPTANNMMASPALADLDGGGLDVVIGCGADGVANCPTLYVWRGNGSNAPGFPMTPLSANYWDRQPADGRHSPVVADLNGDNQFEVLFISHSSVGISLITASGGNSPDVSRAQGPADGALYSPPLVTDIDNDGLLETIFAGSVNGTNGTDGQAAVYIWQESGAALPSRMPWPMYRHDNRRTGNYCYTEQPPAPPSAVSATPAVNVWSNQTTVNATWSGAAGYGCARLRGFSLSWSQSPSAVPDTLVDTFANSATSPALSDGAWYLHVRARDEWGNWSGAAHFGPFLIDTTPPAVTVQAPAAVPGGSAPAGWSGADAGSGVFSYTVQARIGAGAWTTWLGSVPAGTTSGSYALGSSACTTVSFRARARDVVGNLGAFSAPVTTAIGSAHIISGWVVNNQGQPVFNAQLSATGACLTQNSNTQGLARAYLAAPGASDLSVSRAGFGSLPTLYVRGTGTQDTIVLPPATNVISRSHFEVGGAWAFSGNAGYTAQAHSGVRGAAITGTGSLQQVISSAPAGGVLSLLLKASNAEPGDLVSIRLEGASHTVALTPTLVAAWQHVWEDAGALAGQAVTLTIEANDAGNLGLIVMVDEVTLGPTLTGSYPIYLPMAQR</sequence>
<keyword evidence="1" id="KW-0732">Signal</keyword>
<evidence type="ECO:0008006" key="4">
    <source>
        <dbReference type="Google" id="ProtNLM"/>
    </source>
</evidence>
<dbReference type="InterPro" id="IPR013783">
    <property type="entry name" value="Ig-like_fold"/>
</dbReference>
<protein>
    <recommendedName>
        <fullName evidence="4">Fibronectin type-III domain-containing protein</fullName>
    </recommendedName>
</protein>